<keyword evidence="1" id="KW-0812">Transmembrane</keyword>
<evidence type="ECO:0000256" key="1">
    <source>
        <dbReference type="SAM" id="Phobius"/>
    </source>
</evidence>
<sequence length="134" mass="14692">MEPVDSPDEPTLPGILSESYQRSFHSGPLPSVDEFRAYGEVVSDAPERILRMAERDQEAKHRIIEKQIIQNSRAVSQGQWMGFTAMIVALGGAIYLASTGHSAVAALLAGPSVLVPIMRFYFHGKHEADQDRAA</sequence>
<dbReference type="InterPro" id="IPR019284">
    <property type="entry name" value="RP532"/>
</dbReference>
<dbReference type="AlphaFoldDB" id="A0A397NJY9"/>
<reference evidence="2 3" key="1">
    <citation type="submission" date="2018-08" db="EMBL/GenBank/DDBJ databases">
        <title>Genomic Encyclopedia of Type Strains, Phase IV (KMG-IV): sequencing the most valuable type-strain genomes for metagenomic binning, comparative biology and taxonomic classification.</title>
        <authorList>
            <person name="Goeker M."/>
        </authorList>
    </citation>
    <scope>NUCLEOTIDE SEQUENCE [LARGE SCALE GENOMIC DNA]</scope>
    <source>
        <strain evidence="2 3">DSM 25527</strain>
    </source>
</reference>
<gene>
    <name evidence="2" type="ORF">DFR49_3749</name>
</gene>
<feature type="transmembrane region" description="Helical" evidence="1">
    <location>
        <begin position="103"/>
        <end position="122"/>
    </location>
</feature>
<proteinExistence type="predicted"/>
<protein>
    <submittedName>
        <fullName evidence="2">Putative membrane protein</fullName>
    </submittedName>
</protein>
<feature type="transmembrane region" description="Helical" evidence="1">
    <location>
        <begin position="80"/>
        <end position="97"/>
    </location>
</feature>
<dbReference type="Pfam" id="PF10097">
    <property type="entry name" value="DUF2335"/>
    <property type="match status" value="1"/>
</dbReference>
<organism evidence="2 3">
    <name type="scientific">Hephaestia caeni</name>
    <dbReference type="NCBI Taxonomy" id="645617"/>
    <lineage>
        <taxon>Bacteria</taxon>
        <taxon>Pseudomonadati</taxon>
        <taxon>Pseudomonadota</taxon>
        <taxon>Alphaproteobacteria</taxon>
        <taxon>Sphingomonadales</taxon>
        <taxon>Sphingomonadaceae</taxon>
        <taxon>Hephaestia</taxon>
    </lineage>
</organism>
<keyword evidence="1" id="KW-1133">Transmembrane helix</keyword>
<comment type="caution">
    <text evidence="2">The sequence shown here is derived from an EMBL/GenBank/DDBJ whole genome shotgun (WGS) entry which is preliminary data.</text>
</comment>
<dbReference type="Proteomes" id="UP000266568">
    <property type="component" value="Unassembled WGS sequence"/>
</dbReference>
<name>A0A397NJY9_9SPHN</name>
<evidence type="ECO:0000313" key="3">
    <source>
        <dbReference type="Proteomes" id="UP000266568"/>
    </source>
</evidence>
<accession>A0A397NJY9</accession>
<keyword evidence="1" id="KW-0472">Membrane</keyword>
<evidence type="ECO:0000313" key="2">
    <source>
        <dbReference type="EMBL" id="RIA37860.1"/>
    </source>
</evidence>
<keyword evidence="3" id="KW-1185">Reference proteome</keyword>
<dbReference type="EMBL" id="QXDC01000004">
    <property type="protein sequence ID" value="RIA37860.1"/>
    <property type="molecule type" value="Genomic_DNA"/>
</dbReference>